<evidence type="ECO:0000256" key="1">
    <source>
        <dbReference type="PROSITE-ProRule" id="PRU00497"/>
    </source>
</evidence>
<dbReference type="PROSITE" id="PS51155">
    <property type="entry name" value="CHIT_BIND_RR_2"/>
    <property type="match status" value="1"/>
</dbReference>
<evidence type="ECO:0000313" key="3">
    <source>
        <dbReference type="EnsemblMetazoa" id="PHUM147510-PA"/>
    </source>
</evidence>
<dbReference type="RefSeq" id="XP_002424705.1">
    <property type="nucleotide sequence ID" value="XM_002424660.1"/>
</dbReference>
<dbReference type="VEuPathDB" id="VectorBase:PHUM147510"/>
<dbReference type="GO" id="GO:0042302">
    <property type="term" value="F:structural constituent of cuticle"/>
    <property type="evidence" value="ECO:0007669"/>
    <property type="project" value="UniProtKB-UniRule"/>
</dbReference>
<dbReference type="EnsemblMetazoa" id="PHUM147510-RA">
    <property type="protein sequence ID" value="PHUM147510-PA"/>
    <property type="gene ID" value="PHUM147510"/>
</dbReference>
<keyword evidence="4" id="KW-1185">Reference proteome</keyword>
<dbReference type="GeneID" id="8239495"/>
<dbReference type="OrthoDB" id="6515429at2759"/>
<dbReference type="Proteomes" id="UP000009046">
    <property type="component" value="Unassembled WGS sequence"/>
</dbReference>
<sequence>MNLTLMVATNLVVQEGALKDLVDEEGKPVKGGVANGAYSYVGDDGQTYSVSYVADETG</sequence>
<organism>
    <name type="scientific">Pediculus humanus subsp. corporis</name>
    <name type="common">Body louse</name>
    <dbReference type="NCBI Taxonomy" id="121224"/>
    <lineage>
        <taxon>Eukaryota</taxon>
        <taxon>Metazoa</taxon>
        <taxon>Ecdysozoa</taxon>
        <taxon>Arthropoda</taxon>
        <taxon>Hexapoda</taxon>
        <taxon>Insecta</taxon>
        <taxon>Pterygota</taxon>
        <taxon>Neoptera</taxon>
        <taxon>Paraneoptera</taxon>
        <taxon>Psocodea</taxon>
        <taxon>Troctomorpha</taxon>
        <taxon>Phthiraptera</taxon>
        <taxon>Anoplura</taxon>
        <taxon>Pediculidae</taxon>
        <taxon>Pediculus</taxon>
    </lineage>
</organism>
<dbReference type="EMBL" id="DS235100">
    <property type="protein sequence ID" value="EEB11967.1"/>
    <property type="molecule type" value="Genomic_DNA"/>
</dbReference>
<dbReference type="InterPro" id="IPR000618">
    <property type="entry name" value="Insect_cuticle"/>
</dbReference>
<dbReference type="EMBL" id="AAZO01001709">
    <property type="status" value="NOT_ANNOTATED_CDS"/>
    <property type="molecule type" value="Genomic_DNA"/>
</dbReference>
<dbReference type="Pfam" id="PF00379">
    <property type="entry name" value="Chitin_bind_4"/>
    <property type="match status" value="1"/>
</dbReference>
<accession>E0VEZ3</accession>
<reference evidence="2" key="2">
    <citation type="submission" date="2007-04" db="EMBL/GenBank/DDBJ databases">
        <title>The genome of the human body louse.</title>
        <authorList>
            <consortium name="The Human Body Louse Genome Consortium"/>
            <person name="Kirkness E."/>
            <person name="Walenz B."/>
            <person name="Hass B."/>
            <person name="Bruggner R."/>
            <person name="Strausberg R."/>
        </authorList>
    </citation>
    <scope>NUCLEOTIDE SEQUENCE</scope>
    <source>
        <strain evidence="2">USDA</strain>
    </source>
</reference>
<dbReference type="InParanoid" id="E0VEZ3"/>
<protein>
    <submittedName>
        <fullName evidence="2 3">Uncharacterized protein</fullName>
    </submittedName>
</protein>
<gene>
    <name evidence="3" type="primary">8239495</name>
    <name evidence="2" type="ORF">Phum_PHUM147510</name>
</gene>
<name>E0VEZ3_PEDHC</name>
<reference evidence="3" key="3">
    <citation type="submission" date="2021-02" db="UniProtKB">
        <authorList>
            <consortium name="EnsemblMetazoa"/>
        </authorList>
    </citation>
    <scope>IDENTIFICATION</scope>
    <source>
        <strain evidence="3">USDA</strain>
    </source>
</reference>
<proteinExistence type="predicted"/>
<evidence type="ECO:0000313" key="4">
    <source>
        <dbReference type="Proteomes" id="UP000009046"/>
    </source>
</evidence>
<dbReference type="AlphaFoldDB" id="E0VEZ3"/>
<dbReference type="CTD" id="8239495"/>
<reference evidence="2" key="1">
    <citation type="submission" date="2007-04" db="EMBL/GenBank/DDBJ databases">
        <title>Annotation of Pediculus humanus corporis strain USDA.</title>
        <authorList>
            <person name="Kirkness E."/>
            <person name="Hannick L."/>
            <person name="Hass B."/>
            <person name="Bruggner R."/>
            <person name="Lawson D."/>
            <person name="Bidwell S."/>
            <person name="Joardar V."/>
            <person name="Caler E."/>
            <person name="Walenz B."/>
            <person name="Inman J."/>
            <person name="Schobel S."/>
            <person name="Galinsky K."/>
            <person name="Amedeo P."/>
            <person name="Strausberg R."/>
        </authorList>
    </citation>
    <scope>NUCLEOTIDE SEQUENCE</scope>
    <source>
        <strain evidence="2">USDA</strain>
    </source>
</reference>
<dbReference type="KEGG" id="phu:Phum_PHUM147510"/>
<dbReference type="HOGENOM" id="CLU_2981449_0_0_1"/>
<evidence type="ECO:0000313" key="2">
    <source>
        <dbReference type="EMBL" id="EEB11967.1"/>
    </source>
</evidence>
<keyword evidence="1" id="KW-0193">Cuticle</keyword>
<dbReference type="PRINTS" id="PR00947">
    <property type="entry name" value="CUTICLE"/>
</dbReference>